<reference evidence="1 2" key="1">
    <citation type="journal article" date="2017" name="Int. J. Syst. Evol. Microbiol.">
        <title>Achromobacter aloeverae sp. nov., isolated from the root of Aloe vera (L.) Burm.f.</title>
        <authorList>
            <person name="Kuncharoen N."/>
            <person name="Muramatsu Y."/>
            <person name="Shibata C."/>
            <person name="Kamakura Y."/>
            <person name="Nakagawa Y."/>
            <person name="Tanasupawat S."/>
        </authorList>
    </citation>
    <scope>NUCLEOTIDE SEQUENCE [LARGE SCALE GENOMIC DNA]</scope>
    <source>
        <strain evidence="1 2">AVA-1</strain>
    </source>
</reference>
<name>A0A4Q1HIT5_9BURK</name>
<keyword evidence="2" id="KW-1185">Reference proteome</keyword>
<protein>
    <submittedName>
        <fullName evidence="1">Uncharacterized protein</fullName>
    </submittedName>
</protein>
<dbReference type="RefSeq" id="WP_129151356.1">
    <property type="nucleotide sequence ID" value="NZ_JBHSDO010000011.1"/>
</dbReference>
<dbReference type="AlphaFoldDB" id="A0A4Q1HIT5"/>
<proteinExistence type="predicted"/>
<dbReference type="EMBL" id="PYAL01000004">
    <property type="protein sequence ID" value="RXN87987.1"/>
    <property type="molecule type" value="Genomic_DNA"/>
</dbReference>
<evidence type="ECO:0000313" key="2">
    <source>
        <dbReference type="Proteomes" id="UP000290849"/>
    </source>
</evidence>
<sequence length="93" mass="10710">MDPITVTFAPLSNQWIDFEVDAEIDLYCAERTVTPDPESKVRLYVERAVMRVNGAEVPHCLSQGQLEQILADHLQEQEELAEENRKINQRWAA</sequence>
<comment type="caution">
    <text evidence="1">The sequence shown here is derived from an EMBL/GenBank/DDBJ whole genome shotgun (WGS) entry which is preliminary data.</text>
</comment>
<dbReference type="OrthoDB" id="9924362at2"/>
<dbReference type="Proteomes" id="UP000290849">
    <property type="component" value="Unassembled WGS sequence"/>
</dbReference>
<evidence type="ECO:0000313" key="1">
    <source>
        <dbReference type="EMBL" id="RXN87987.1"/>
    </source>
</evidence>
<accession>A0A4Q1HIT5</accession>
<gene>
    <name evidence="1" type="ORF">C7R54_15535</name>
</gene>
<organism evidence="1 2">
    <name type="scientific">Achromobacter aloeverae</name>
    <dbReference type="NCBI Taxonomy" id="1750518"/>
    <lineage>
        <taxon>Bacteria</taxon>
        <taxon>Pseudomonadati</taxon>
        <taxon>Pseudomonadota</taxon>
        <taxon>Betaproteobacteria</taxon>
        <taxon>Burkholderiales</taxon>
        <taxon>Alcaligenaceae</taxon>
        <taxon>Achromobacter</taxon>
    </lineage>
</organism>